<keyword evidence="6" id="KW-0275">Fatty acid biosynthesis</keyword>
<dbReference type="InterPro" id="IPR020841">
    <property type="entry name" value="PKS_Beta-ketoAc_synthase_dom"/>
</dbReference>
<dbReference type="GO" id="GO:0004315">
    <property type="term" value="F:3-oxoacyl-[acyl-carrier-protein] synthase activity"/>
    <property type="evidence" value="ECO:0007669"/>
    <property type="project" value="UniProtKB-EC"/>
</dbReference>
<name>A0A1J5RHU7_9ZZZZ</name>
<evidence type="ECO:0000256" key="6">
    <source>
        <dbReference type="ARBA" id="ARBA00023160"/>
    </source>
</evidence>
<evidence type="ECO:0000313" key="9">
    <source>
        <dbReference type="EMBL" id="OIQ95662.1"/>
    </source>
</evidence>
<dbReference type="InterPro" id="IPR016039">
    <property type="entry name" value="Thiolase-like"/>
</dbReference>
<dbReference type="PIRSF" id="PIRSF000447">
    <property type="entry name" value="KAS_II"/>
    <property type="match status" value="1"/>
</dbReference>
<dbReference type="CDD" id="cd00834">
    <property type="entry name" value="KAS_I_II"/>
    <property type="match status" value="1"/>
</dbReference>
<dbReference type="PROSITE" id="PS51257">
    <property type="entry name" value="PROKAR_LIPOPROTEIN"/>
    <property type="match status" value="1"/>
</dbReference>
<dbReference type="InterPro" id="IPR017568">
    <property type="entry name" value="3-oxoacyl-ACP_synth-2"/>
</dbReference>
<dbReference type="InterPro" id="IPR000794">
    <property type="entry name" value="Beta-ketoacyl_synthase"/>
</dbReference>
<comment type="caution">
    <text evidence="9">The sequence shown here is derived from an EMBL/GenBank/DDBJ whole genome shotgun (WGS) entry which is preliminary data.</text>
</comment>
<evidence type="ECO:0000256" key="2">
    <source>
        <dbReference type="ARBA" id="ARBA00022516"/>
    </source>
</evidence>
<dbReference type="GO" id="GO:0005829">
    <property type="term" value="C:cytosol"/>
    <property type="evidence" value="ECO:0007669"/>
    <property type="project" value="TreeGrafter"/>
</dbReference>
<keyword evidence="3 9" id="KW-0808">Transferase</keyword>
<keyword evidence="7 9" id="KW-0012">Acyltransferase</keyword>
<dbReference type="SUPFAM" id="SSF53901">
    <property type="entry name" value="Thiolase-like"/>
    <property type="match status" value="2"/>
</dbReference>
<sequence length="411" mass="43965">MNKRRVVVTGLGVVACNGIGVDEFWRANLEGRSGVSLIDTFETDDFPSKVGGIVRGLEPARYMPAEVARRVDRFVHLGLVSAEFALQDSGLKLEQADRDRIGVIMGSGFGGAFFHEEQLIQGFDKGAHRLNPLAVPRITPNAVASQMGIRYGLRGPNMVISTACASAAHAIGEAFRKIQYGEIDACLTGGAEAPMTRFNFGAYCALRVLSKTNDEPTRASRPFDLTREGFVMAEGGAVLILEEREYAIRRGAKILAEVVGYASNSGAHHMVMPDPEGGDAARVMAAAIKDAGLTRVDYINAHATSTQANDAAETRAIKAVFGDEAKRIPVSSTKSMIGHSLGAAGAIEAVVCVKTLMHQIVPPTINLRVPDPACDLDYVPDHSREMRVRTVLSNSFGFGNCNASLVFAEAS</sequence>
<evidence type="ECO:0000256" key="7">
    <source>
        <dbReference type="ARBA" id="ARBA00023315"/>
    </source>
</evidence>
<dbReference type="PANTHER" id="PTHR11712">
    <property type="entry name" value="POLYKETIDE SYNTHASE-RELATED"/>
    <property type="match status" value="1"/>
</dbReference>
<accession>A0A1J5RHU7</accession>
<dbReference type="PANTHER" id="PTHR11712:SF336">
    <property type="entry name" value="3-OXOACYL-[ACYL-CARRIER-PROTEIN] SYNTHASE, MITOCHONDRIAL"/>
    <property type="match status" value="1"/>
</dbReference>
<dbReference type="EMBL" id="MLJW01000162">
    <property type="protein sequence ID" value="OIQ95662.1"/>
    <property type="molecule type" value="Genomic_DNA"/>
</dbReference>
<evidence type="ECO:0000256" key="5">
    <source>
        <dbReference type="ARBA" id="ARBA00023098"/>
    </source>
</evidence>
<dbReference type="NCBIfam" id="NF005589">
    <property type="entry name" value="PRK07314.1"/>
    <property type="match status" value="1"/>
</dbReference>
<gene>
    <name evidence="9" type="primary">fabF_20</name>
    <name evidence="9" type="ORF">GALL_223380</name>
</gene>
<dbReference type="InterPro" id="IPR014031">
    <property type="entry name" value="Ketoacyl_synth_C"/>
</dbReference>
<dbReference type="AlphaFoldDB" id="A0A1J5RHU7"/>
<dbReference type="Pfam" id="PF02801">
    <property type="entry name" value="Ketoacyl-synt_C"/>
    <property type="match status" value="1"/>
</dbReference>
<protein>
    <submittedName>
        <fullName evidence="9">3-oxoacyl-[acyl-carrier-protein] synthase 2</fullName>
        <ecNumber evidence="9">2.3.1.179</ecNumber>
    </submittedName>
</protein>
<keyword evidence="5" id="KW-0443">Lipid metabolism</keyword>
<dbReference type="FunFam" id="3.40.47.10:FF:000018">
    <property type="entry name" value="3-oxoacyl-[acyl-carrier-protein] synthase 2"/>
    <property type="match status" value="1"/>
</dbReference>
<dbReference type="PROSITE" id="PS52004">
    <property type="entry name" value="KS3_2"/>
    <property type="match status" value="1"/>
</dbReference>
<reference evidence="9" key="1">
    <citation type="submission" date="2016-10" db="EMBL/GenBank/DDBJ databases">
        <title>Sequence of Gallionella enrichment culture.</title>
        <authorList>
            <person name="Poehlein A."/>
            <person name="Muehling M."/>
            <person name="Daniel R."/>
        </authorList>
    </citation>
    <scope>NUCLEOTIDE SEQUENCE</scope>
</reference>
<proteinExistence type="inferred from homology"/>
<dbReference type="NCBIfam" id="TIGR03150">
    <property type="entry name" value="fabF"/>
    <property type="match status" value="1"/>
</dbReference>
<dbReference type="SMART" id="SM00825">
    <property type="entry name" value="PKS_KS"/>
    <property type="match status" value="1"/>
</dbReference>
<dbReference type="InterPro" id="IPR018201">
    <property type="entry name" value="Ketoacyl_synth_AS"/>
</dbReference>
<organism evidence="9">
    <name type="scientific">mine drainage metagenome</name>
    <dbReference type="NCBI Taxonomy" id="410659"/>
    <lineage>
        <taxon>unclassified sequences</taxon>
        <taxon>metagenomes</taxon>
        <taxon>ecological metagenomes</taxon>
    </lineage>
</organism>
<feature type="domain" description="Ketosynthase family 3 (KS3)" evidence="8">
    <location>
        <begin position="3"/>
        <end position="409"/>
    </location>
</feature>
<dbReference type="PROSITE" id="PS00606">
    <property type="entry name" value="KS3_1"/>
    <property type="match status" value="1"/>
</dbReference>
<dbReference type="EC" id="2.3.1.179" evidence="9"/>
<evidence type="ECO:0000256" key="3">
    <source>
        <dbReference type="ARBA" id="ARBA00022679"/>
    </source>
</evidence>
<dbReference type="InterPro" id="IPR014030">
    <property type="entry name" value="Ketoacyl_synth_N"/>
</dbReference>
<evidence type="ECO:0000259" key="8">
    <source>
        <dbReference type="PROSITE" id="PS52004"/>
    </source>
</evidence>
<evidence type="ECO:0000256" key="4">
    <source>
        <dbReference type="ARBA" id="ARBA00022832"/>
    </source>
</evidence>
<dbReference type="Pfam" id="PF00109">
    <property type="entry name" value="ketoacyl-synt"/>
    <property type="match status" value="1"/>
</dbReference>
<keyword evidence="4" id="KW-0276">Fatty acid metabolism</keyword>
<dbReference type="FunFam" id="3.40.47.10:FF:000029">
    <property type="entry name" value="3-oxoacyl-[acyl-carrier-protein] synthase 1"/>
    <property type="match status" value="1"/>
</dbReference>
<comment type="similarity">
    <text evidence="1">Belongs to the thiolase-like superfamily. Beta-ketoacyl-ACP synthases family.</text>
</comment>
<dbReference type="GO" id="GO:0006633">
    <property type="term" value="P:fatty acid biosynthetic process"/>
    <property type="evidence" value="ECO:0007669"/>
    <property type="project" value="UniProtKB-KW"/>
</dbReference>
<dbReference type="Gene3D" id="3.40.47.10">
    <property type="match status" value="1"/>
</dbReference>
<keyword evidence="2" id="KW-0444">Lipid biosynthesis</keyword>
<evidence type="ECO:0000256" key="1">
    <source>
        <dbReference type="ARBA" id="ARBA00008467"/>
    </source>
</evidence>